<feature type="transmembrane region" description="Helical" evidence="7">
    <location>
        <begin position="129"/>
        <end position="149"/>
    </location>
</feature>
<dbReference type="GO" id="GO:0005737">
    <property type="term" value="C:cytoplasm"/>
    <property type="evidence" value="ECO:0007669"/>
    <property type="project" value="UniProtKB-ARBA"/>
</dbReference>
<evidence type="ECO:0000313" key="8">
    <source>
        <dbReference type="EMBL" id="TKW21479.1"/>
    </source>
</evidence>
<evidence type="ECO:0000256" key="4">
    <source>
        <dbReference type="ARBA" id="ARBA00022989"/>
    </source>
</evidence>
<comment type="subcellular location">
    <subcellularLocation>
        <location evidence="1">Membrane</location>
        <topology evidence="1">Multi-pass membrane protein</topology>
    </subcellularLocation>
</comment>
<organism evidence="8 9">
    <name type="scientific">Setaria viridis</name>
    <name type="common">Green bristlegrass</name>
    <name type="synonym">Setaria italica subsp. viridis</name>
    <dbReference type="NCBI Taxonomy" id="4556"/>
    <lineage>
        <taxon>Eukaryota</taxon>
        <taxon>Viridiplantae</taxon>
        <taxon>Streptophyta</taxon>
        <taxon>Embryophyta</taxon>
        <taxon>Tracheophyta</taxon>
        <taxon>Spermatophyta</taxon>
        <taxon>Magnoliopsida</taxon>
        <taxon>Liliopsida</taxon>
        <taxon>Poales</taxon>
        <taxon>Poaceae</taxon>
        <taxon>PACMAD clade</taxon>
        <taxon>Panicoideae</taxon>
        <taxon>Panicodae</taxon>
        <taxon>Paniceae</taxon>
        <taxon>Cenchrinae</taxon>
        <taxon>Setaria</taxon>
    </lineage>
</organism>
<dbReference type="EMBL" id="CM016555">
    <property type="protein sequence ID" value="TKW21479.1"/>
    <property type="molecule type" value="Genomic_DNA"/>
</dbReference>
<accession>A0A4U6V3T4</accession>
<evidence type="ECO:0000256" key="3">
    <source>
        <dbReference type="ARBA" id="ARBA00022692"/>
    </source>
</evidence>
<evidence type="ECO:0000256" key="1">
    <source>
        <dbReference type="ARBA" id="ARBA00004141"/>
    </source>
</evidence>
<reference evidence="8" key="1">
    <citation type="submission" date="2019-03" db="EMBL/GenBank/DDBJ databases">
        <title>WGS assembly of Setaria viridis.</title>
        <authorList>
            <person name="Huang P."/>
            <person name="Jenkins J."/>
            <person name="Grimwood J."/>
            <person name="Barry K."/>
            <person name="Healey A."/>
            <person name="Mamidi S."/>
            <person name="Sreedasyam A."/>
            <person name="Shu S."/>
            <person name="Feldman M."/>
            <person name="Wu J."/>
            <person name="Yu Y."/>
            <person name="Chen C."/>
            <person name="Johnson J."/>
            <person name="Rokhsar D."/>
            <person name="Baxter I."/>
            <person name="Schmutz J."/>
            <person name="Brutnell T."/>
            <person name="Kellogg E."/>
        </authorList>
    </citation>
    <scope>NUCLEOTIDE SEQUENCE [LARGE SCALE GENOMIC DNA]</scope>
</reference>
<feature type="region of interest" description="Disordered" evidence="6">
    <location>
        <begin position="56"/>
        <end position="75"/>
    </location>
</feature>
<feature type="compositionally biased region" description="Polar residues" evidence="6">
    <location>
        <begin position="1"/>
        <end position="13"/>
    </location>
</feature>
<keyword evidence="3 7" id="KW-0812">Transmembrane</keyword>
<comment type="similarity">
    <text evidence="2">Belongs to the plant DMP1 protein family.</text>
</comment>
<keyword evidence="4 7" id="KW-1133">Transmembrane helix</keyword>
<dbReference type="PANTHER" id="PTHR31621">
    <property type="entry name" value="PROTEIN DMP3"/>
    <property type="match status" value="1"/>
</dbReference>
<gene>
    <name evidence="8" type="ORF">SEVIR_4G121600v2</name>
</gene>
<feature type="compositionally biased region" description="Low complexity" evidence="6">
    <location>
        <begin position="14"/>
        <end position="35"/>
    </location>
</feature>
<proteinExistence type="inferred from homology"/>
<keyword evidence="9" id="KW-1185">Reference proteome</keyword>
<feature type="transmembrane region" description="Helical" evidence="7">
    <location>
        <begin position="225"/>
        <end position="243"/>
    </location>
</feature>
<evidence type="ECO:0000256" key="2">
    <source>
        <dbReference type="ARBA" id="ARBA00008707"/>
    </source>
</evidence>
<dbReference type="Pfam" id="PF05078">
    <property type="entry name" value="DUF679"/>
    <property type="match status" value="1"/>
</dbReference>
<evidence type="ECO:0008006" key="10">
    <source>
        <dbReference type="Google" id="ProtNLM"/>
    </source>
</evidence>
<sequence>MASKSQADLESQKSAPPAAAVASAPTATAPASGGSVERTLGSVVVGISDAHRAAPETQPLLQVQSNGQGGGGARNDEATRLERAMAQAFQSTAELAKNLPTGAVLVFEVLSPVFTNGGKCQDVNRVMTAWLVGLCAAACFFLCFTDSFLDARGTVRYAVATYSGLWVIDGTPPPPPEEAAGKRLKFIDFFHAFLSFIVFMSVAMFDRNVGACFNPVMSYDKQQVLTAVPLAGGLVGTLLFAAFPSTRHGLGFPIPAA</sequence>
<feature type="region of interest" description="Disordered" evidence="6">
    <location>
        <begin position="1"/>
        <end position="35"/>
    </location>
</feature>
<evidence type="ECO:0000256" key="7">
    <source>
        <dbReference type="SAM" id="Phobius"/>
    </source>
</evidence>
<feature type="transmembrane region" description="Helical" evidence="7">
    <location>
        <begin position="186"/>
        <end position="205"/>
    </location>
</feature>
<name>A0A4U6V3T4_SETVI</name>
<dbReference type="GO" id="GO:0016020">
    <property type="term" value="C:membrane"/>
    <property type="evidence" value="ECO:0007669"/>
    <property type="project" value="UniProtKB-SubCell"/>
</dbReference>
<dbReference type="Gramene" id="TKW21479">
    <property type="protein sequence ID" value="TKW21479"/>
    <property type="gene ID" value="SEVIR_4G121600v2"/>
</dbReference>
<dbReference type="GO" id="GO:0010256">
    <property type="term" value="P:endomembrane system organization"/>
    <property type="evidence" value="ECO:0007669"/>
    <property type="project" value="TreeGrafter"/>
</dbReference>
<evidence type="ECO:0000256" key="5">
    <source>
        <dbReference type="ARBA" id="ARBA00023136"/>
    </source>
</evidence>
<dbReference type="Proteomes" id="UP000298652">
    <property type="component" value="Chromosome 4"/>
</dbReference>
<keyword evidence="5 7" id="KW-0472">Membrane</keyword>
<protein>
    <recommendedName>
        <fullName evidence="10">DUF679 domain membrane protein 7</fullName>
    </recommendedName>
</protein>
<evidence type="ECO:0000313" key="9">
    <source>
        <dbReference type="Proteomes" id="UP000298652"/>
    </source>
</evidence>
<evidence type="ECO:0000256" key="6">
    <source>
        <dbReference type="SAM" id="MobiDB-lite"/>
    </source>
</evidence>
<dbReference type="OMA" id="ICAISCF"/>
<dbReference type="PANTHER" id="PTHR31621:SF3">
    <property type="entry name" value="OS06G0352200 PROTEIN"/>
    <property type="match status" value="1"/>
</dbReference>
<dbReference type="AlphaFoldDB" id="A0A4U6V3T4"/>
<dbReference type="InterPro" id="IPR007770">
    <property type="entry name" value="DMP"/>
</dbReference>